<evidence type="ECO:0000313" key="1">
    <source>
        <dbReference type="EMBL" id="RHY18521.1"/>
    </source>
</evidence>
<name>A0A397BDN9_APHAT</name>
<gene>
    <name evidence="1" type="ORF">DYB25_002213</name>
</gene>
<comment type="caution">
    <text evidence="1">The sequence shown here is derived from an EMBL/GenBank/DDBJ whole genome shotgun (WGS) entry which is preliminary data.</text>
</comment>
<sequence>MYAPIRDVVYHYYEERPVVWERDWPQRYVIQQQSKRRIRALLGLPVTSNDYDTTNMSQFGLGHLRSMASFIEFSRIDPLAPKDGLNSQQFQNCGTLTYVEPTCNHAPGAADAKSSHRVDRPNPASSNKNLIEYLRCSVVIVSNSVGLGSVTHKMPMEDTTMSKACTTTGKSTNDTGDSIAPSLAREMAPMISAATLSNKHVGAAPDAVDGHVPNQVSNHRRVARVDFGDALLELTDDIGADVGGLGVDGLPNCMNSATTDEPNLTMSWGISVALMTGGMRHAAARLDGLTVRETVMRETLPRQIRKADNQAYYFVSKLLNEFSS</sequence>
<dbReference type="PANTHER" id="PTHR34496">
    <property type="entry name" value="GLCNAC TRANSFERASE-RELATED"/>
    <property type="match status" value="1"/>
</dbReference>
<proteinExistence type="predicted"/>
<dbReference type="PANTHER" id="PTHR34496:SF6">
    <property type="entry name" value="GLYCOSYLTRANSFERASE 2-LIKE DOMAIN-CONTAINING PROTEIN"/>
    <property type="match status" value="1"/>
</dbReference>
<dbReference type="EMBL" id="QUTA01004749">
    <property type="protein sequence ID" value="RHY18521.1"/>
    <property type="molecule type" value="Genomic_DNA"/>
</dbReference>
<dbReference type="Proteomes" id="UP000266239">
    <property type="component" value="Unassembled WGS sequence"/>
</dbReference>
<protein>
    <submittedName>
        <fullName evidence="1">Uncharacterized protein</fullName>
    </submittedName>
</protein>
<dbReference type="InterPro" id="IPR021067">
    <property type="entry name" value="Glycosyltransferase"/>
</dbReference>
<dbReference type="Pfam" id="PF11397">
    <property type="entry name" value="GlcNAc"/>
    <property type="match status" value="1"/>
</dbReference>
<reference evidence="1 2" key="1">
    <citation type="submission" date="2018-08" db="EMBL/GenBank/DDBJ databases">
        <title>Aphanomyces genome sequencing and annotation.</title>
        <authorList>
            <person name="Minardi D."/>
            <person name="Oidtmann B."/>
            <person name="Van Der Giezen M."/>
            <person name="Studholme D.J."/>
        </authorList>
    </citation>
    <scope>NUCLEOTIDE SEQUENCE [LARGE SCALE GENOMIC DNA]</scope>
    <source>
        <strain evidence="1 2">Yx</strain>
    </source>
</reference>
<dbReference type="AlphaFoldDB" id="A0A397BDN9"/>
<dbReference type="VEuPathDB" id="FungiDB:H257_10208"/>
<evidence type="ECO:0000313" key="2">
    <source>
        <dbReference type="Proteomes" id="UP000266239"/>
    </source>
</evidence>
<organism evidence="1 2">
    <name type="scientific">Aphanomyces astaci</name>
    <name type="common">Crayfish plague agent</name>
    <dbReference type="NCBI Taxonomy" id="112090"/>
    <lineage>
        <taxon>Eukaryota</taxon>
        <taxon>Sar</taxon>
        <taxon>Stramenopiles</taxon>
        <taxon>Oomycota</taxon>
        <taxon>Saprolegniomycetes</taxon>
        <taxon>Saprolegniales</taxon>
        <taxon>Verrucalvaceae</taxon>
        <taxon>Aphanomyces</taxon>
    </lineage>
</organism>
<accession>A0A397BDN9</accession>